<reference evidence="2" key="1">
    <citation type="submission" date="2020-12" db="EMBL/GenBank/DDBJ databases">
        <title>Paenibacillus polymyxa LMG 27872: a double-edged sword.</title>
        <authorList>
            <person name="Langendries S."/>
            <person name="Garcia Mendez S."/>
            <person name="Beirinckx S."/>
            <person name="Viaene T."/>
            <person name="Baeyen S."/>
            <person name="Goeminne G."/>
            <person name="Willems A."/>
            <person name="Debode J."/>
            <person name="Goormachtig S."/>
        </authorList>
    </citation>
    <scope>NUCLEOTIDE SEQUENCE</scope>
    <source>
        <strain evidence="2">LMG 27872</strain>
    </source>
</reference>
<protein>
    <submittedName>
        <fullName evidence="2">CbrC family protein</fullName>
    </submittedName>
</protein>
<dbReference type="Pfam" id="PF03691">
    <property type="entry name" value="UPF0167"/>
    <property type="match status" value="1"/>
</dbReference>
<comment type="caution">
    <text evidence="2">The sequence shown here is derived from an EMBL/GenBank/DDBJ whole genome shotgun (WGS) entry which is preliminary data.</text>
</comment>
<dbReference type="Proteomes" id="UP000650605">
    <property type="component" value="Unassembled WGS sequence"/>
</dbReference>
<gene>
    <name evidence="2" type="ORF">JDW19_22940</name>
</gene>
<dbReference type="AlphaFoldDB" id="A0A8I1IWZ6"/>
<sequence>MFMPILALYNEEEAKSRIRESMERDGSFRGYLFQCRHCKEYLLYADYD</sequence>
<dbReference type="EMBL" id="JAEHFQ010000016">
    <property type="protein sequence ID" value="MBM0635962.1"/>
    <property type="molecule type" value="Genomic_DNA"/>
</dbReference>
<evidence type="ECO:0000313" key="2">
    <source>
        <dbReference type="EMBL" id="MBM0635962.1"/>
    </source>
</evidence>
<accession>A0A8I1IWZ6</accession>
<name>A0A8I1IWZ6_PAEPO</name>
<evidence type="ECO:0000313" key="3">
    <source>
        <dbReference type="Proteomes" id="UP000650605"/>
    </source>
</evidence>
<evidence type="ECO:0000256" key="1">
    <source>
        <dbReference type="ARBA" id="ARBA00008525"/>
    </source>
</evidence>
<proteinExistence type="inferred from homology"/>
<comment type="similarity">
    <text evidence="1">Belongs to the UPF0167 family.</text>
</comment>
<dbReference type="InterPro" id="IPR005363">
    <property type="entry name" value="UPF0167"/>
</dbReference>
<organism evidence="2 3">
    <name type="scientific">Paenibacillus polymyxa</name>
    <name type="common">Bacillus polymyxa</name>
    <dbReference type="NCBI Taxonomy" id="1406"/>
    <lineage>
        <taxon>Bacteria</taxon>
        <taxon>Bacillati</taxon>
        <taxon>Bacillota</taxon>
        <taxon>Bacilli</taxon>
        <taxon>Bacillales</taxon>
        <taxon>Paenibacillaceae</taxon>
        <taxon>Paenibacillus</taxon>
    </lineage>
</organism>